<organism evidence="2 3">
    <name type="scientific">Streptacidiphilus fuscans</name>
    <dbReference type="NCBI Taxonomy" id="2789292"/>
    <lineage>
        <taxon>Bacteria</taxon>
        <taxon>Bacillati</taxon>
        <taxon>Actinomycetota</taxon>
        <taxon>Actinomycetes</taxon>
        <taxon>Kitasatosporales</taxon>
        <taxon>Streptomycetaceae</taxon>
        <taxon>Streptacidiphilus</taxon>
    </lineage>
</organism>
<accession>A0A931FI90</accession>
<comment type="caution">
    <text evidence="2">The sequence shown here is derived from an EMBL/GenBank/DDBJ whole genome shotgun (WGS) entry which is preliminary data.</text>
</comment>
<name>A0A931FI90_9ACTN</name>
<proteinExistence type="predicted"/>
<dbReference type="RefSeq" id="WP_196198057.1">
    <property type="nucleotide sequence ID" value="NZ_JADPRT010000020.1"/>
</dbReference>
<evidence type="ECO:0000313" key="3">
    <source>
        <dbReference type="Proteomes" id="UP000657385"/>
    </source>
</evidence>
<protein>
    <submittedName>
        <fullName evidence="2">Uncharacterized protein</fullName>
    </submittedName>
</protein>
<evidence type="ECO:0000313" key="2">
    <source>
        <dbReference type="EMBL" id="MBF9073070.1"/>
    </source>
</evidence>
<evidence type="ECO:0000256" key="1">
    <source>
        <dbReference type="SAM" id="MobiDB-lite"/>
    </source>
</evidence>
<reference evidence="2" key="1">
    <citation type="submission" date="2020-11" db="EMBL/GenBank/DDBJ databases">
        <title>Isolation and identification of active actinomycetes.</title>
        <authorList>
            <person name="Yu B."/>
        </authorList>
    </citation>
    <scope>NUCLEOTIDE SEQUENCE</scope>
    <source>
        <strain evidence="2">NEAU-YB345</strain>
    </source>
</reference>
<gene>
    <name evidence="2" type="ORF">I2501_34155</name>
</gene>
<dbReference type="Proteomes" id="UP000657385">
    <property type="component" value="Unassembled WGS sequence"/>
</dbReference>
<dbReference type="EMBL" id="JADPRT010000020">
    <property type="protein sequence ID" value="MBF9073070.1"/>
    <property type="molecule type" value="Genomic_DNA"/>
</dbReference>
<dbReference type="AlphaFoldDB" id="A0A931FI90"/>
<feature type="region of interest" description="Disordered" evidence="1">
    <location>
        <begin position="1"/>
        <end position="45"/>
    </location>
</feature>
<sequence length="45" mass="4915">MSDALTDINENGAEEDAHGRHRGHGSDDEVQENGHAGHGRHRRGE</sequence>
<keyword evidence="3" id="KW-1185">Reference proteome</keyword>